<evidence type="ECO:0000313" key="3">
    <source>
        <dbReference type="Proteomes" id="UP000035955"/>
    </source>
</evidence>
<sequence>MPIRREQHITRQMLRNEPDTLWVFGDNLLQRGLGGHARESRGEPNAVGIPTKRLPTLQRGSYFADSDADLEAFLTAAEWPLRRLEDHLRSGGAVVWPAAGIGTGQADLERKAPRIWASLERARKRLEAL</sequence>
<dbReference type="Pfam" id="PF25176">
    <property type="entry name" value="DUF7831"/>
    <property type="match status" value="1"/>
</dbReference>
<accession>A0A0J6SG64</accession>
<organism evidence="2 3">
    <name type="scientific">Methylobacterium variabile</name>
    <dbReference type="NCBI Taxonomy" id="298794"/>
    <lineage>
        <taxon>Bacteria</taxon>
        <taxon>Pseudomonadati</taxon>
        <taxon>Pseudomonadota</taxon>
        <taxon>Alphaproteobacteria</taxon>
        <taxon>Hyphomicrobiales</taxon>
        <taxon>Methylobacteriaceae</taxon>
        <taxon>Methylobacterium</taxon>
    </lineage>
</organism>
<reference evidence="2 3" key="1">
    <citation type="submission" date="2015-03" db="EMBL/GenBank/DDBJ databases">
        <title>Genome sequencing of Methylobacterium variabile DSM 16961.</title>
        <authorList>
            <person name="Chaudhry V."/>
            <person name="Patil P.B."/>
        </authorList>
    </citation>
    <scope>NUCLEOTIDE SEQUENCE [LARGE SCALE GENOMIC DNA]</scope>
    <source>
        <strain evidence="2 3">DSM 16961</strain>
    </source>
</reference>
<evidence type="ECO:0000259" key="1">
    <source>
        <dbReference type="Pfam" id="PF25176"/>
    </source>
</evidence>
<evidence type="ECO:0000313" key="2">
    <source>
        <dbReference type="EMBL" id="KMO34210.1"/>
    </source>
</evidence>
<gene>
    <name evidence="2" type="ORF">VQ02_19425</name>
</gene>
<protein>
    <recommendedName>
        <fullName evidence="1">DUF7831 domain-containing protein</fullName>
    </recommendedName>
</protein>
<dbReference type="EMBL" id="LABY01000138">
    <property type="protein sequence ID" value="KMO34210.1"/>
    <property type="molecule type" value="Genomic_DNA"/>
</dbReference>
<keyword evidence="3" id="KW-1185">Reference proteome</keyword>
<dbReference type="PATRIC" id="fig|298794.3.peg.1192"/>
<dbReference type="Proteomes" id="UP000035955">
    <property type="component" value="Unassembled WGS sequence"/>
</dbReference>
<dbReference type="AlphaFoldDB" id="A0A0J6SG64"/>
<comment type="caution">
    <text evidence="2">The sequence shown here is derived from an EMBL/GenBank/DDBJ whole genome shotgun (WGS) entry which is preliminary data.</text>
</comment>
<dbReference type="InterPro" id="IPR057153">
    <property type="entry name" value="DUF7831"/>
</dbReference>
<name>A0A0J6SG64_9HYPH</name>
<feature type="domain" description="DUF7831" evidence="1">
    <location>
        <begin position="5"/>
        <end position="120"/>
    </location>
</feature>
<proteinExistence type="predicted"/>